<keyword evidence="2" id="KW-1185">Reference proteome</keyword>
<accession>A0ACC1CA37</accession>
<reference evidence="2" key="1">
    <citation type="journal article" date="2023" name="G3 (Bethesda)">
        <title>Genome assembly and association tests identify interacting loci associated with vigor, precocity, and sex in interspecific pistachio rootstocks.</title>
        <authorList>
            <person name="Palmer W."/>
            <person name="Jacygrad E."/>
            <person name="Sagayaradj S."/>
            <person name="Cavanaugh K."/>
            <person name="Han R."/>
            <person name="Bertier L."/>
            <person name="Beede B."/>
            <person name="Kafkas S."/>
            <person name="Golino D."/>
            <person name="Preece J."/>
            <person name="Michelmore R."/>
        </authorList>
    </citation>
    <scope>NUCLEOTIDE SEQUENCE [LARGE SCALE GENOMIC DNA]</scope>
</reference>
<proteinExistence type="predicted"/>
<protein>
    <submittedName>
        <fullName evidence="1">Uncharacterized protein</fullName>
    </submittedName>
</protein>
<dbReference type="EMBL" id="CM047897">
    <property type="protein sequence ID" value="KAJ0112456.1"/>
    <property type="molecule type" value="Genomic_DNA"/>
</dbReference>
<sequence length="33" mass="3882">MFFVILTSELFDLCLIWNAIPIFVHSVSFFPSF</sequence>
<organism evidence="1 2">
    <name type="scientific">Pistacia atlantica</name>
    <dbReference type="NCBI Taxonomy" id="434234"/>
    <lineage>
        <taxon>Eukaryota</taxon>
        <taxon>Viridiplantae</taxon>
        <taxon>Streptophyta</taxon>
        <taxon>Embryophyta</taxon>
        <taxon>Tracheophyta</taxon>
        <taxon>Spermatophyta</taxon>
        <taxon>Magnoliopsida</taxon>
        <taxon>eudicotyledons</taxon>
        <taxon>Gunneridae</taxon>
        <taxon>Pentapetalae</taxon>
        <taxon>rosids</taxon>
        <taxon>malvids</taxon>
        <taxon>Sapindales</taxon>
        <taxon>Anacardiaceae</taxon>
        <taxon>Pistacia</taxon>
    </lineage>
</organism>
<name>A0ACC1CA37_9ROSI</name>
<evidence type="ECO:0000313" key="2">
    <source>
        <dbReference type="Proteomes" id="UP001164250"/>
    </source>
</evidence>
<gene>
    <name evidence="1" type="ORF">Patl1_01586</name>
</gene>
<dbReference type="Proteomes" id="UP001164250">
    <property type="component" value="Chromosome 1"/>
</dbReference>
<evidence type="ECO:0000313" key="1">
    <source>
        <dbReference type="EMBL" id="KAJ0112456.1"/>
    </source>
</evidence>
<comment type="caution">
    <text evidence="1">The sequence shown here is derived from an EMBL/GenBank/DDBJ whole genome shotgun (WGS) entry which is preliminary data.</text>
</comment>